<dbReference type="Gene3D" id="1.10.10.10">
    <property type="entry name" value="Winged helix-like DNA-binding domain superfamily/Winged helix DNA-binding domain"/>
    <property type="match status" value="1"/>
</dbReference>
<evidence type="ECO:0000259" key="4">
    <source>
        <dbReference type="PROSITE" id="PS51000"/>
    </source>
</evidence>
<dbReference type="EMBL" id="FQVI01000031">
    <property type="protein sequence ID" value="SHF47192.1"/>
    <property type="molecule type" value="Genomic_DNA"/>
</dbReference>
<keyword evidence="3" id="KW-0804">Transcription</keyword>
<dbReference type="InterPro" id="IPR018356">
    <property type="entry name" value="Tscrpt_reg_HTH_DeoR_CS"/>
</dbReference>
<dbReference type="SMART" id="SM01134">
    <property type="entry name" value="DeoRC"/>
    <property type="match status" value="1"/>
</dbReference>
<dbReference type="GO" id="GO:0003700">
    <property type="term" value="F:DNA-binding transcription factor activity"/>
    <property type="evidence" value="ECO:0007669"/>
    <property type="project" value="InterPro"/>
</dbReference>
<keyword evidence="1" id="KW-0805">Transcription regulation</keyword>
<dbReference type="RefSeq" id="WP_072854414.1">
    <property type="nucleotide sequence ID" value="NZ_FQVI01000031.1"/>
</dbReference>
<dbReference type="InterPro" id="IPR036388">
    <property type="entry name" value="WH-like_DNA-bd_sf"/>
</dbReference>
<evidence type="ECO:0000256" key="2">
    <source>
        <dbReference type="ARBA" id="ARBA00023125"/>
    </source>
</evidence>
<dbReference type="SUPFAM" id="SSF46785">
    <property type="entry name" value="Winged helix' DNA-binding domain"/>
    <property type="match status" value="1"/>
</dbReference>
<dbReference type="SMART" id="SM00420">
    <property type="entry name" value="HTH_DEOR"/>
    <property type="match status" value="1"/>
</dbReference>
<gene>
    <name evidence="5" type="ORF">SAMN02745158_03865</name>
</gene>
<reference evidence="5 6" key="1">
    <citation type="submission" date="2016-11" db="EMBL/GenBank/DDBJ databases">
        <authorList>
            <person name="Jaros S."/>
            <person name="Januszkiewicz K."/>
            <person name="Wedrychowicz H."/>
        </authorList>
    </citation>
    <scope>NUCLEOTIDE SEQUENCE [LARGE SCALE GENOMIC DNA]</scope>
    <source>
        <strain evidence="5 6">DSM 17459</strain>
    </source>
</reference>
<dbReference type="PRINTS" id="PR00037">
    <property type="entry name" value="HTHLACR"/>
</dbReference>
<dbReference type="Pfam" id="PF00455">
    <property type="entry name" value="DeoRC"/>
    <property type="match status" value="1"/>
</dbReference>
<dbReference type="AlphaFoldDB" id="A0A1M5BY87"/>
<keyword evidence="6" id="KW-1185">Reference proteome</keyword>
<sequence>MQSNNKIDVRREKMLDVIRRSPVTTINELAEFFSVSAETVRKDIEYLDEQDLIIRIHGGVAPKVSTGSEKSYDIRYAENLEKKKAIAEAACNMITPGDSVIIESGTTMQELAKVLTGRPELLQTLTIITMSFRVVEILKDSNFEKVFFLGGWIRKDDYMSYGHHTIELLKDFHADKAFISCAGLNTKLEVTDYFDEEVMLRRQILKSCDKSILLADSSKMNKTTILSVCSAKDIYRLITDKECSKTMTDLFAKNHINYKLV</sequence>
<protein>
    <submittedName>
        <fullName evidence="5">Transcriptional regulator, DeoR family</fullName>
    </submittedName>
</protein>
<evidence type="ECO:0000313" key="6">
    <source>
        <dbReference type="Proteomes" id="UP000184245"/>
    </source>
</evidence>
<dbReference type="InterPro" id="IPR014036">
    <property type="entry name" value="DeoR-like_C"/>
</dbReference>
<dbReference type="OrthoDB" id="9797223at2"/>
<dbReference type="Pfam" id="PF08220">
    <property type="entry name" value="HTH_DeoR"/>
    <property type="match status" value="1"/>
</dbReference>
<proteinExistence type="predicted"/>
<evidence type="ECO:0000256" key="3">
    <source>
        <dbReference type="ARBA" id="ARBA00023163"/>
    </source>
</evidence>
<dbReference type="GO" id="GO:0003677">
    <property type="term" value="F:DNA binding"/>
    <property type="evidence" value="ECO:0007669"/>
    <property type="project" value="UniProtKB-KW"/>
</dbReference>
<dbReference type="PROSITE" id="PS00894">
    <property type="entry name" value="HTH_DEOR_1"/>
    <property type="match status" value="1"/>
</dbReference>
<keyword evidence="2" id="KW-0238">DNA-binding</keyword>
<dbReference type="InterPro" id="IPR037171">
    <property type="entry name" value="NagB/RpiA_transferase-like"/>
</dbReference>
<dbReference type="PANTHER" id="PTHR30363">
    <property type="entry name" value="HTH-TYPE TRANSCRIPTIONAL REGULATOR SRLR-RELATED"/>
    <property type="match status" value="1"/>
</dbReference>
<dbReference type="InterPro" id="IPR036390">
    <property type="entry name" value="WH_DNA-bd_sf"/>
</dbReference>
<dbReference type="PROSITE" id="PS51000">
    <property type="entry name" value="HTH_DEOR_2"/>
    <property type="match status" value="1"/>
</dbReference>
<organism evidence="5 6">
    <name type="scientific">Lactonifactor longoviformis DSM 17459</name>
    <dbReference type="NCBI Taxonomy" id="1122155"/>
    <lineage>
        <taxon>Bacteria</taxon>
        <taxon>Bacillati</taxon>
        <taxon>Bacillota</taxon>
        <taxon>Clostridia</taxon>
        <taxon>Eubacteriales</taxon>
        <taxon>Clostridiaceae</taxon>
        <taxon>Lactonifactor</taxon>
    </lineage>
</organism>
<dbReference type="InterPro" id="IPR050313">
    <property type="entry name" value="Carb_Metab_HTH_regulators"/>
</dbReference>
<dbReference type="Proteomes" id="UP000184245">
    <property type="component" value="Unassembled WGS sequence"/>
</dbReference>
<dbReference type="InterPro" id="IPR001034">
    <property type="entry name" value="DeoR_HTH"/>
</dbReference>
<dbReference type="STRING" id="1122155.SAMN02745158_03865"/>
<accession>A0A1M5BY87</accession>
<evidence type="ECO:0000313" key="5">
    <source>
        <dbReference type="EMBL" id="SHF47192.1"/>
    </source>
</evidence>
<feature type="domain" description="HTH deoR-type" evidence="4">
    <location>
        <begin position="7"/>
        <end position="62"/>
    </location>
</feature>
<evidence type="ECO:0000256" key="1">
    <source>
        <dbReference type="ARBA" id="ARBA00023015"/>
    </source>
</evidence>
<name>A0A1M5BY87_9CLOT</name>
<dbReference type="PANTHER" id="PTHR30363:SF44">
    <property type="entry name" value="AGA OPERON TRANSCRIPTIONAL REPRESSOR-RELATED"/>
    <property type="match status" value="1"/>
</dbReference>
<dbReference type="SUPFAM" id="SSF100950">
    <property type="entry name" value="NagB/RpiA/CoA transferase-like"/>
    <property type="match status" value="1"/>
</dbReference>
<dbReference type="Gene3D" id="3.40.50.1360">
    <property type="match status" value="1"/>
</dbReference>